<protein>
    <submittedName>
        <fullName evidence="2">Uncharacterized protein</fullName>
    </submittedName>
</protein>
<comment type="caution">
    <text evidence="2">The sequence shown here is derived from an EMBL/GenBank/DDBJ whole genome shotgun (WGS) entry which is preliminary data.</text>
</comment>
<keyword evidence="3" id="KW-1185">Reference proteome</keyword>
<feature type="transmembrane region" description="Helical" evidence="1">
    <location>
        <begin position="12"/>
        <end position="31"/>
    </location>
</feature>
<sequence length="89" mass="9723">MFSSSKPHLDAANGPCVPLFTYSLALLYAFLDNVTLCVTGHCTSGIGCVYHVSSRLGIFLGLVMDVIAACFLGSCSKYRYLNSYVEHYE</sequence>
<accession>A0AA38P440</accession>
<evidence type="ECO:0000313" key="3">
    <source>
        <dbReference type="Proteomes" id="UP001163846"/>
    </source>
</evidence>
<proteinExistence type="predicted"/>
<dbReference type="Proteomes" id="UP001163846">
    <property type="component" value="Unassembled WGS sequence"/>
</dbReference>
<keyword evidence="1" id="KW-0472">Membrane</keyword>
<dbReference type="EMBL" id="MU806363">
    <property type="protein sequence ID" value="KAJ3835939.1"/>
    <property type="molecule type" value="Genomic_DNA"/>
</dbReference>
<keyword evidence="1" id="KW-0812">Transmembrane</keyword>
<gene>
    <name evidence="2" type="ORF">F5878DRAFT_286603</name>
</gene>
<evidence type="ECO:0000256" key="1">
    <source>
        <dbReference type="SAM" id="Phobius"/>
    </source>
</evidence>
<dbReference type="AlphaFoldDB" id="A0AA38P440"/>
<evidence type="ECO:0000313" key="2">
    <source>
        <dbReference type="EMBL" id="KAJ3835939.1"/>
    </source>
</evidence>
<keyword evidence="1" id="KW-1133">Transmembrane helix</keyword>
<feature type="transmembrane region" description="Helical" evidence="1">
    <location>
        <begin position="56"/>
        <end position="75"/>
    </location>
</feature>
<name>A0AA38P440_9AGAR</name>
<reference evidence="2" key="1">
    <citation type="submission" date="2022-08" db="EMBL/GenBank/DDBJ databases">
        <authorList>
            <consortium name="DOE Joint Genome Institute"/>
            <person name="Min B."/>
            <person name="Riley R."/>
            <person name="Sierra-Patev S."/>
            <person name="Naranjo-Ortiz M."/>
            <person name="Looney B."/>
            <person name="Konkel Z."/>
            <person name="Slot J.C."/>
            <person name="Sakamoto Y."/>
            <person name="Steenwyk J.L."/>
            <person name="Rokas A."/>
            <person name="Carro J."/>
            <person name="Camarero S."/>
            <person name="Ferreira P."/>
            <person name="Molpeceres G."/>
            <person name="Ruiz-Duenas F.J."/>
            <person name="Serrano A."/>
            <person name="Henrissat B."/>
            <person name="Drula E."/>
            <person name="Hughes K.W."/>
            <person name="Mata J.L."/>
            <person name="Ishikawa N.K."/>
            <person name="Vargas-Isla R."/>
            <person name="Ushijima S."/>
            <person name="Smith C.A."/>
            <person name="Ahrendt S."/>
            <person name="Andreopoulos W."/>
            <person name="He G."/>
            <person name="Labutti K."/>
            <person name="Lipzen A."/>
            <person name="Ng V."/>
            <person name="Sandor L."/>
            <person name="Barry K."/>
            <person name="Martinez A.T."/>
            <person name="Xiao Y."/>
            <person name="Gibbons J.G."/>
            <person name="Terashima K."/>
            <person name="Hibbett D.S."/>
            <person name="Grigoriev I.V."/>
        </authorList>
    </citation>
    <scope>NUCLEOTIDE SEQUENCE</scope>
    <source>
        <strain evidence="2">TFB9207</strain>
    </source>
</reference>
<organism evidence="2 3">
    <name type="scientific">Lentinula raphanica</name>
    <dbReference type="NCBI Taxonomy" id="153919"/>
    <lineage>
        <taxon>Eukaryota</taxon>
        <taxon>Fungi</taxon>
        <taxon>Dikarya</taxon>
        <taxon>Basidiomycota</taxon>
        <taxon>Agaricomycotina</taxon>
        <taxon>Agaricomycetes</taxon>
        <taxon>Agaricomycetidae</taxon>
        <taxon>Agaricales</taxon>
        <taxon>Marasmiineae</taxon>
        <taxon>Omphalotaceae</taxon>
        <taxon>Lentinula</taxon>
    </lineage>
</organism>